<organism evidence="1 2">
    <name type="scientific">Gracilinema caldarium (strain ATCC 51460 / DSM 7334 / H1)</name>
    <name type="common">Treponema caldarium</name>
    <dbReference type="NCBI Taxonomy" id="744872"/>
    <lineage>
        <taxon>Bacteria</taxon>
        <taxon>Pseudomonadati</taxon>
        <taxon>Spirochaetota</taxon>
        <taxon>Spirochaetia</taxon>
        <taxon>Spirochaetales</taxon>
        <taxon>Breznakiellaceae</taxon>
        <taxon>Gracilinema</taxon>
    </lineage>
</organism>
<sequence>MMDDKDPSIKLTLTDIRVIFPRLKTLEDQLSEPERDILSKMENLLYKHLSIDELEQLMRKDLS</sequence>
<reference evidence="2" key="1">
    <citation type="journal article" date="2013" name="Stand. Genomic Sci.">
        <title>Genome sequence of the thermophilic fresh-water bacterium Spirochaeta caldaria type strain (H1(T)), reclassification of Spirochaeta caldaria, Spirochaeta stenostrepta, and Spirochaeta zuelzerae in the genus Treponema as Treponema caldaria comb. nov., Treponema stenostrepta comb. nov., and Treponema zuelzerae comb. nov., and emendation of the genus Treponema.</title>
        <authorList>
            <person name="Abt B."/>
            <person name="Goker M."/>
            <person name="Scheuner C."/>
            <person name="Han C."/>
            <person name="Lu M."/>
            <person name="Misra M."/>
            <person name="Lapidus A."/>
            <person name="Nolan M."/>
            <person name="Lucas S."/>
            <person name="Hammon N."/>
            <person name="Deshpande S."/>
            <person name="Cheng J.F."/>
            <person name="Tapia R."/>
            <person name="Goodwin L.A."/>
            <person name="Pitluck S."/>
            <person name="Liolios K."/>
            <person name="Pagani I."/>
            <person name="Ivanova N."/>
            <person name="Mavromatis K."/>
            <person name="Mikhailova N."/>
            <person name="Huntemann M."/>
            <person name="Pati A."/>
            <person name="Chen A."/>
            <person name="Palaniappan K."/>
            <person name="Land M."/>
            <person name="Hauser L."/>
            <person name="Jeffries C.D."/>
            <person name="Rohde M."/>
            <person name="Spring S."/>
            <person name="Gronow S."/>
            <person name="Detter J.C."/>
            <person name="Bristow J."/>
            <person name="Eisen J.A."/>
            <person name="Markowitz V."/>
            <person name="Hugenholtz P."/>
            <person name="Kyrpides N.C."/>
            <person name="Woyke T."/>
            <person name="Klenk H.P."/>
        </authorList>
    </citation>
    <scope>NUCLEOTIDE SEQUENCE</scope>
    <source>
        <strain evidence="2">ATCC 51460 / DSM 7334 / H1</strain>
    </source>
</reference>
<evidence type="ECO:0000313" key="2">
    <source>
        <dbReference type="Proteomes" id="UP000000503"/>
    </source>
</evidence>
<keyword evidence="2" id="KW-1185">Reference proteome</keyword>
<dbReference type="RefSeq" id="WP_013968852.1">
    <property type="nucleotide sequence ID" value="NC_015732.1"/>
</dbReference>
<protein>
    <submittedName>
        <fullName evidence="1">Uncharacterized protein</fullName>
    </submittedName>
</protein>
<dbReference type="KEGG" id="scd:Spica_1396"/>
<dbReference type="HOGENOM" id="CLU_2884588_0_0_12"/>
<dbReference type="AlphaFoldDB" id="F8F3G6"/>
<accession>F8F3G6</accession>
<evidence type="ECO:0000313" key="1">
    <source>
        <dbReference type="EMBL" id="AEJ19542.1"/>
    </source>
</evidence>
<proteinExistence type="predicted"/>
<dbReference type="STRING" id="744872.Spica_1396"/>
<gene>
    <name evidence="1" type="ordered locus">Spica_1396</name>
</gene>
<name>F8F3G6_GRAC1</name>
<dbReference type="Proteomes" id="UP000000503">
    <property type="component" value="Chromosome"/>
</dbReference>
<dbReference type="EMBL" id="CP002868">
    <property type="protein sequence ID" value="AEJ19542.1"/>
    <property type="molecule type" value="Genomic_DNA"/>
</dbReference>